<dbReference type="InterPro" id="IPR031421">
    <property type="entry name" value="DUF4666"/>
</dbReference>
<reference evidence="1 2" key="1">
    <citation type="submission" date="2024-01" db="EMBL/GenBank/DDBJ databases">
        <title>The complete chloroplast genome sequence of Lithospermum erythrorhizon: insights into the phylogenetic relationship among Boraginaceae species and the maternal lineages of purple gromwells.</title>
        <authorList>
            <person name="Okada T."/>
            <person name="Watanabe K."/>
        </authorList>
    </citation>
    <scope>NUCLEOTIDE SEQUENCE [LARGE SCALE GENOMIC DNA]</scope>
</reference>
<sequence length="110" mass="12517">MTTLQRSSYSFRRQGSSGRVWTNKYKDLNSKYDFSPTCLEQVDDYSPEDIEQDNKDEKHREDEVVYGGSDQLGSSVSMQPILLRSKSERKAESCGCTSIWGSCTKPRTTS</sequence>
<dbReference type="AlphaFoldDB" id="A0AAV3RR33"/>
<dbReference type="Pfam" id="PF15697">
    <property type="entry name" value="DUF4666"/>
    <property type="match status" value="1"/>
</dbReference>
<proteinExistence type="predicted"/>
<dbReference type="EMBL" id="BAABME010029626">
    <property type="protein sequence ID" value="GAA0183924.1"/>
    <property type="molecule type" value="Genomic_DNA"/>
</dbReference>
<dbReference type="PANTHER" id="PTHR33730:SF36">
    <property type="entry name" value="PLANT_PROTEIN"/>
    <property type="match status" value="1"/>
</dbReference>
<evidence type="ECO:0000313" key="2">
    <source>
        <dbReference type="Proteomes" id="UP001454036"/>
    </source>
</evidence>
<organism evidence="1 2">
    <name type="scientific">Lithospermum erythrorhizon</name>
    <name type="common">Purple gromwell</name>
    <name type="synonym">Lithospermum officinale var. erythrorhizon</name>
    <dbReference type="NCBI Taxonomy" id="34254"/>
    <lineage>
        <taxon>Eukaryota</taxon>
        <taxon>Viridiplantae</taxon>
        <taxon>Streptophyta</taxon>
        <taxon>Embryophyta</taxon>
        <taxon>Tracheophyta</taxon>
        <taxon>Spermatophyta</taxon>
        <taxon>Magnoliopsida</taxon>
        <taxon>eudicotyledons</taxon>
        <taxon>Gunneridae</taxon>
        <taxon>Pentapetalae</taxon>
        <taxon>asterids</taxon>
        <taxon>lamiids</taxon>
        <taxon>Boraginales</taxon>
        <taxon>Boraginaceae</taxon>
        <taxon>Boraginoideae</taxon>
        <taxon>Lithospermeae</taxon>
        <taxon>Lithospermum</taxon>
    </lineage>
</organism>
<protein>
    <submittedName>
        <fullName evidence="1">Uncharacterized protein</fullName>
    </submittedName>
</protein>
<name>A0AAV3RR33_LITER</name>
<dbReference type="Proteomes" id="UP001454036">
    <property type="component" value="Unassembled WGS sequence"/>
</dbReference>
<dbReference type="PANTHER" id="PTHR33730">
    <property type="entry name" value="OS05G0542732 PROTEIN-RELATED"/>
    <property type="match status" value="1"/>
</dbReference>
<comment type="caution">
    <text evidence="1">The sequence shown here is derived from an EMBL/GenBank/DDBJ whole genome shotgun (WGS) entry which is preliminary data.</text>
</comment>
<accession>A0AAV3RR33</accession>
<evidence type="ECO:0000313" key="1">
    <source>
        <dbReference type="EMBL" id="GAA0183924.1"/>
    </source>
</evidence>
<keyword evidence="2" id="KW-1185">Reference proteome</keyword>
<gene>
    <name evidence="1" type="ORF">LIER_42484</name>
</gene>